<accession>A0AC61DEH4</accession>
<proteinExistence type="predicted"/>
<dbReference type="EMBL" id="PEDL01000002">
    <property type="protein sequence ID" value="PHV71559.1"/>
    <property type="molecule type" value="Genomic_DNA"/>
</dbReference>
<keyword evidence="1" id="KW-0269">Exonuclease</keyword>
<name>A0AC61DEH4_9FIRM</name>
<organism evidence="1 2">
    <name type="scientific">Sporanaerobium hydrogeniformans</name>
    <dbReference type="NCBI Taxonomy" id="3072179"/>
    <lineage>
        <taxon>Bacteria</taxon>
        <taxon>Bacillati</taxon>
        <taxon>Bacillota</taxon>
        <taxon>Clostridia</taxon>
        <taxon>Lachnospirales</taxon>
        <taxon>Lachnospiraceae</taxon>
        <taxon>Sporanaerobium</taxon>
    </lineage>
</organism>
<comment type="caution">
    <text evidence="1">The sequence shown here is derived from an EMBL/GenBank/DDBJ whole genome shotgun (WGS) entry which is preliminary data.</text>
</comment>
<dbReference type="Proteomes" id="UP000224460">
    <property type="component" value="Unassembled WGS sequence"/>
</dbReference>
<gene>
    <name evidence="1" type="ORF">CS063_03035</name>
</gene>
<reference evidence="1" key="1">
    <citation type="submission" date="2017-10" db="EMBL/GenBank/DDBJ databases">
        <title>Genome sequence of cellulolytic Lachnospiraceae bacterium XHS1971 isolated from hotspring sediment.</title>
        <authorList>
            <person name="Vasudevan G."/>
            <person name="Joshi A.J."/>
            <person name="Hivarkar S."/>
            <person name="Lanjekar V.B."/>
            <person name="Dhakephalkar P.K."/>
            <person name="Dagar S."/>
        </authorList>
    </citation>
    <scope>NUCLEOTIDE SEQUENCE</scope>
    <source>
        <strain evidence="1">XHS1971</strain>
    </source>
</reference>
<sequence length="397" mass="45469">MIREKVKEVEKVKIVHTSDWHLGRTLHGYSLIEDQRYMLEQLLSCIKEEQVDALIIAGDVYDKAIPNEAAVELFNTFLGKVILEYKIDTLIIAGNHDSHERLNFGSEIFKNQHLYITGKCKKGYEKVTLQKGEVEMDVYMLPYSEPAEVRQLAGDESIKRHDEAMGYLIKKMLEEKRRVPTVLVTHAFVTGGDISDSERRLSVVGGAELVDANHFQDFTYTALGHLHKRQAMGSEHIRYSGSLLKYSVSEANQKKGFVMVEIGKEGLLGIQEREYKPLREVRILKGSLEKLIEGALTDACCEDYVYARIVGTDIEDSVARLRNVYPNILGTEYVEERVKEGIETEETSSDFLSQKQKSITEVFMEFLNYTSDLAFEEEELNYIQEVITEIEEERDET</sequence>
<evidence type="ECO:0000313" key="1">
    <source>
        <dbReference type="EMBL" id="PHV71559.1"/>
    </source>
</evidence>
<keyword evidence="2" id="KW-1185">Reference proteome</keyword>
<keyword evidence="1" id="KW-0540">Nuclease</keyword>
<evidence type="ECO:0000313" key="2">
    <source>
        <dbReference type="Proteomes" id="UP000224460"/>
    </source>
</evidence>
<protein>
    <submittedName>
        <fullName evidence="1">Exonuclease sbcCD subunit D</fullName>
    </submittedName>
</protein>
<keyword evidence="1" id="KW-0378">Hydrolase</keyword>